<evidence type="ECO:0000313" key="2">
    <source>
        <dbReference type="Proteomes" id="UP001497512"/>
    </source>
</evidence>
<evidence type="ECO:0000313" key="1">
    <source>
        <dbReference type="EMBL" id="CAK9206077.1"/>
    </source>
</evidence>
<keyword evidence="2" id="KW-1185">Reference proteome</keyword>
<dbReference type="InterPro" id="IPR023393">
    <property type="entry name" value="START-like_dom_sf"/>
</dbReference>
<gene>
    <name evidence="1" type="ORF">CSSPTR1EN2_LOCUS8168</name>
</gene>
<proteinExistence type="predicted"/>
<reference evidence="1" key="1">
    <citation type="submission" date="2024-02" db="EMBL/GenBank/DDBJ databases">
        <authorList>
            <consortium name="ELIXIR-Norway"/>
            <consortium name="Elixir Norway"/>
        </authorList>
    </citation>
    <scope>NUCLEOTIDE SEQUENCE</scope>
</reference>
<name>A0ABP0TVF1_9BRYO</name>
<sequence>MLGHCIGFLRRSKQDTRYTVLEGDPWYHYFSGIFKFVPGPATGTTAATWTAIYIPVGDMGPPEHIKEIAVLVFKALAGAFNAN</sequence>
<accession>A0ABP0TVF1</accession>
<protein>
    <submittedName>
        <fullName evidence="1">Uncharacterized protein</fullName>
    </submittedName>
</protein>
<dbReference type="Gene3D" id="3.30.530.20">
    <property type="match status" value="1"/>
</dbReference>
<organism evidence="1 2">
    <name type="scientific">Sphagnum troendelagicum</name>
    <dbReference type="NCBI Taxonomy" id="128251"/>
    <lineage>
        <taxon>Eukaryota</taxon>
        <taxon>Viridiplantae</taxon>
        <taxon>Streptophyta</taxon>
        <taxon>Embryophyta</taxon>
        <taxon>Bryophyta</taxon>
        <taxon>Sphagnophytina</taxon>
        <taxon>Sphagnopsida</taxon>
        <taxon>Sphagnales</taxon>
        <taxon>Sphagnaceae</taxon>
        <taxon>Sphagnum</taxon>
    </lineage>
</organism>
<dbReference type="SUPFAM" id="SSF55961">
    <property type="entry name" value="Bet v1-like"/>
    <property type="match status" value="1"/>
</dbReference>
<dbReference type="Proteomes" id="UP001497512">
    <property type="component" value="Chromosome 15"/>
</dbReference>
<dbReference type="EMBL" id="OZ019907">
    <property type="protein sequence ID" value="CAK9206077.1"/>
    <property type="molecule type" value="Genomic_DNA"/>
</dbReference>